<feature type="domain" description="DUF218" evidence="1">
    <location>
        <begin position="4"/>
        <end position="123"/>
    </location>
</feature>
<accession>A0A512B0Z5</accession>
<dbReference type="InterPro" id="IPR051599">
    <property type="entry name" value="Cell_Envelope_Assoc"/>
</dbReference>
<sequence length="164" mass="18629">MKGIIIVLGAPNDAQGQLSQVALDRLQTAIRFYRHNQDFKFLCTGGFGPHFNTAHQPHAHYAAQYLIAQGVPETDILPYVLSRHTLEDATLAQPVLDRFKPRQVVVITSDFHMQRAALLFNTHVPNQNMLFLEAGSTLDEETLQQLQEHERRALALLRQKPDYC</sequence>
<organism evidence="2 3">
    <name type="scientific">Adhaeribacter aerolatus</name>
    <dbReference type="NCBI Taxonomy" id="670289"/>
    <lineage>
        <taxon>Bacteria</taxon>
        <taxon>Pseudomonadati</taxon>
        <taxon>Bacteroidota</taxon>
        <taxon>Cytophagia</taxon>
        <taxon>Cytophagales</taxon>
        <taxon>Hymenobacteraceae</taxon>
        <taxon>Adhaeribacter</taxon>
    </lineage>
</organism>
<dbReference type="InterPro" id="IPR003848">
    <property type="entry name" value="DUF218"/>
</dbReference>
<dbReference type="PANTHER" id="PTHR30336:SF4">
    <property type="entry name" value="ENVELOPE BIOGENESIS FACTOR ELYC"/>
    <property type="match status" value="1"/>
</dbReference>
<dbReference type="Gene3D" id="3.40.50.620">
    <property type="entry name" value="HUPs"/>
    <property type="match status" value="1"/>
</dbReference>
<evidence type="ECO:0000313" key="2">
    <source>
        <dbReference type="EMBL" id="GEO05631.1"/>
    </source>
</evidence>
<protein>
    <recommendedName>
        <fullName evidence="1">DUF218 domain-containing protein</fullName>
    </recommendedName>
</protein>
<dbReference type="GO" id="GO:0005886">
    <property type="term" value="C:plasma membrane"/>
    <property type="evidence" value="ECO:0007669"/>
    <property type="project" value="TreeGrafter"/>
</dbReference>
<proteinExistence type="predicted"/>
<dbReference type="RefSeq" id="WP_146900020.1">
    <property type="nucleotide sequence ID" value="NZ_BJYS01000025.1"/>
</dbReference>
<evidence type="ECO:0000313" key="3">
    <source>
        <dbReference type="Proteomes" id="UP000321532"/>
    </source>
</evidence>
<dbReference type="OrthoDB" id="9782395at2"/>
<gene>
    <name evidence="2" type="ORF">AAE02nite_32950</name>
</gene>
<dbReference type="CDD" id="cd06259">
    <property type="entry name" value="YdcF-like"/>
    <property type="match status" value="1"/>
</dbReference>
<dbReference type="GO" id="GO:0043164">
    <property type="term" value="P:Gram-negative-bacterium-type cell wall biogenesis"/>
    <property type="evidence" value="ECO:0007669"/>
    <property type="project" value="TreeGrafter"/>
</dbReference>
<dbReference type="GO" id="GO:0000270">
    <property type="term" value="P:peptidoglycan metabolic process"/>
    <property type="evidence" value="ECO:0007669"/>
    <property type="project" value="TreeGrafter"/>
</dbReference>
<dbReference type="AlphaFoldDB" id="A0A512B0Z5"/>
<reference evidence="2 3" key="1">
    <citation type="submission" date="2019-07" db="EMBL/GenBank/DDBJ databases">
        <title>Whole genome shotgun sequence of Adhaeribacter aerolatus NBRC 106133.</title>
        <authorList>
            <person name="Hosoyama A."/>
            <person name="Uohara A."/>
            <person name="Ohji S."/>
            <person name="Ichikawa N."/>
        </authorList>
    </citation>
    <scope>NUCLEOTIDE SEQUENCE [LARGE SCALE GENOMIC DNA]</scope>
    <source>
        <strain evidence="2 3">NBRC 106133</strain>
    </source>
</reference>
<dbReference type="EMBL" id="BJYS01000025">
    <property type="protein sequence ID" value="GEO05631.1"/>
    <property type="molecule type" value="Genomic_DNA"/>
</dbReference>
<dbReference type="InterPro" id="IPR014729">
    <property type="entry name" value="Rossmann-like_a/b/a_fold"/>
</dbReference>
<dbReference type="Proteomes" id="UP000321532">
    <property type="component" value="Unassembled WGS sequence"/>
</dbReference>
<name>A0A512B0Z5_9BACT</name>
<keyword evidence="3" id="KW-1185">Reference proteome</keyword>
<dbReference type="Pfam" id="PF02698">
    <property type="entry name" value="DUF218"/>
    <property type="match status" value="1"/>
</dbReference>
<comment type="caution">
    <text evidence="2">The sequence shown here is derived from an EMBL/GenBank/DDBJ whole genome shotgun (WGS) entry which is preliminary data.</text>
</comment>
<evidence type="ECO:0000259" key="1">
    <source>
        <dbReference type="Pfam" id="PF02698"/>
    </source>
</evidence>
<dbReference type="PANTHER" id="PTHR30336">
    <property type="entry name" value="INNER MEMBRANE PROTEIN, PROBABLE PERMEASE"/>
    <property type="match status" value="1"/>
</dbReference>